<dbReference type="AlphaFoldDB" id="T0L4J2"/>
<accession>T0L4J2</accession>
<protein>
    <submittedName>
        <fullName evidence="1">Uncharacterized protein</fullName>
    </submittedName>
</protein>
<sequence length="22" mass="2689">METRQDQTSDSLYVRQYTLIQL</sequence>
<evidence type="ECO:0000313" key="1">
    <source>
        <dbReference type="EMBL" id="EQB43150.1"/>
    </source>
</evidence>
<proteinExistence type="predicted"/>
<evidence type="ECO:0000313" key="2">
    <source>
        <dbReference type="Proteomes" id="UP000015530"/>
    </source>
</evidence>
<dbReference type="Proteomes" id="UP000015530">
    <property type="component" value="Unassembled WGS sequence"/>
</dbReference>
<comment type="caution">
    <text evidence="1">The sequence shown here is derived from an EMBL/GenBank/DDBJ whole genome shotgun (WGS) entry which is preliminary data.</text>
</comment>
<reference evidence="2" key="1">
    <citation type="journal article" date="2013" name="Mol. Plant Microbe Interact.">
        <title>Global aspects of pacC regulation of pathogenicity genes in Colletotrichum gloeosporioides as revealed by transcriptome analysis.</title>
        <authorList>
            <person name="Alkan N."/>
            <person name="Meng X."/>
            <person name="Friedlander G."/>
            <person name="Reuveni E."/>
            <person name="Sukno S."/>
            <person name="Sherman A."/>
            <person name="Thon M."/>
            <person name="Fluhr R."/>
            <person name="Prusky D."/>
        </authorList>
    </citation>
    <scope>NUCLEOTIDE SEQUENCE [LARGE SCALE GENOMIC DNA]</scope>
    <source>
        <strain evidence="2">Cg-14</strain>
    </source>
</reference>
<name>T0L4J2_COLGC</name>
<dbReference type="HOGENOM" id="CLU_3425106_0_0_1"/>
<dbReference type="EMBL" id="AMYD01004450">
    <property type="protein sequence ID" value="EQB43150.1"/>
    <property type="molecule type" value="Genomic_DNA"/>
</dbReference>
<gene>
    <name evidence="1" type="ORF">CGLO_18237</name>
</gene>
<organism evidence="1 2">
    <name type="scientific">Colletotrichum gloeosporioides (strain Cg-14)</name>
    <name type="common">Anthracnose fungus</name>
    <name type="synonym">Glomerella cingulata</name>
    <dbReference type="NCBI Taxonomy" id="1237896"/>
    <lineage>
        <taxon>Eukaryota</taxon>
        <taxon>Fungi</taxon>
        <taxon>Dikarya</taxon>
        <taxon>Ascomycota</taxon>
        <taxon>Pezizomycotina</taxon>
        <taxon>Sordariomycetes</taxon>
        <taxon>Hypocreomycetidae</taxon>
        <taxon>Glomerellales</taxon>
        <taxon>Glomerellaceae</taxon>
        <taxon>Colletotrichum</taxon>
        <taxon>Colletotrichum gloeosporioides species complex</taxon>
    </lineage>
</organism>